<dbReference type="InterPro" id="IPR003660">
    <property type="entry name" value="HAMP_dom"/>
</dbReference>
<evidence type="ECO:0000256" key="3">
    <source>
        <dbReference type="ARBA" id="ARBA00012438"/>
    </source>
</evidence>
<gene>
    <name evidence="14" type="ORF">D8I35_04530</name>
</gene>
<feature type="compositionally biased region" description="Polar residues" evidence="10">
    <location>
        <begin position="483"/>
        <end position="492"/>
    </location>
</feature>
<dbReference type="RefSeq" id="WP_122226486.1">
    <property type="nucleotide sequence ID" value="NZ_RDQO01000001.1"/>
</dbReference>
<evidence type="ECO:0000256" key="11">
    <source>
        <dbReference type="SAM" id="Phobius"/>
    </source>
</evidence>
<dbReference type="InterPro" id="IPR050980">
    <property type="entry name" value="2C_sensor_his_kinase"/>
</dbReference>
<keyword evidence="4" id="KW-1003">Cell membrane</keyword>
<dbReference type="EMBL" id="RDQO01000001">
    <property type="protein sequence ID" value="RMX08362.1"/>
    <property type="molecule type" value="Genomic_DNA"/>
</dbReference>
<dbReference type="OrthoDB" id="9804645at2"/>
<keyword evidence="5" id="KW-0597">Phosphoprotein</keyword>
<name>A0A3M6R0N3_9BURK</name>
<keyword evidence="7" id="KW-0547">Nucleotide-binding</keyword>
<evidence type="ECO:0000256" key="10">
    <source>
        <dbReference type="SAM" id="MobiDB-lite"/>
    </source>
</evidence>
<dbReference type="InterPro" id="IPR003594">
    <property type="entry name" value="HATPase_dom"/>
</dbReference>
<dbReference type="PANTHER" id="PTHR44936:SF10">
    <property type="entry name" value="SENSOR PROTEIN RSTB"/>
    <property type="match status" value="1"/>
</dbReference>
<dbReference type="GO" id="GO:0000155">
    <property type="term" value="F:phosphorelay sensor kinase activity"/>
    <property type="evidence" value="ECO:0007669"/>
    <property type="project" value="InterPro"/>
</dbReference>
<organism evidence="14 15">
    <name type="scientific">Corticibacter populi</name>
    <dbReference type="NCBI Taxonomy" id="1550736"/>
    <lineage>
        <taxon>Bacteria</taxon>
        <taxon>Pseudomonadati</taxon>
        <taxon>Pseudomonadota</taxon>
        <taxon>Betaproteobacteria</taxon>
        <taxon>Burkholderiales</taxon>
        <taxon>Comamonadaceae</taxon>
        <taxon>Corticibacter</taxon>
    </lineage>
</organism>
<dbReference type="Proteomes" id="UP000278006">
    <property type="component" value="Unassembled WGS sequence"/>
</dbReference>
<evidence type="ECO:0000256" key="8">
    <source>
        <dbReference type="ARBA" id="ARBA00022777"/>
    </source>
</evidence>
<dbReference type="SUPFAM" id="SSF47384">
    <property type="entry name" value="Homodimeric domain of signal transducing histidine kinase"/>
    <property type="match status" value="1"/>
</dbReference>
<dbReference type="Pfam" id="PF16524">
    <property type="entry name" value="RisS_PPD"/>
    <property type="match status" value="1"/>
</dbReference>
<reference evidence="14 15" key="1">
    <citation type="submission" date="2018-10" db="EMBL/GenBank/DDBJ databases">
        <title>Draft genome of Cortibacter populi DSM10536.</title>
        <authorList>
            <person name="Bernier A.-M."/>
            <person name="Bernard K."/>
        </authorList>
    </citation>
    <scope>NUCLEOTIDE SEQUENCE [LARGE SCALE GENOMIC DNA]</scope>
    <source>
        <strain evidence="14 15">DSM 105136</strain>
    </source>
</reference>
<keyword evidence="9" id="KW-0067">ATP-binding</keyword>
<feature type="region of interest" description="Disordered" evidence="10">
    <location>
        <begin position="462"/>
        <end position="492"/>
    </location>
</feature>
<keyword evidence="11" id="KW-0812">Transmembrane</keyword>
<comment type="caution">
    <text evidence="14">The sequence shown here is derived from an EMBL/GenBank/DDBJ whole genome shotgun (WGS) entry which is preliminary data.</text>
</comment>
<evidence type="ECO:0000256" key="5">
    <source>
        <dbReference type="ARBA" id="ARBA00022553"/>
    </source>
</evidence>
<dbReference type="Gene3D" id="3.30.450.300">
    <property type="entry name" value="Sensor histidine kinase RisS, periplasmic domain"/>
    <property type="match status" value="1"/>
</dbReference>
<sequence>MGEDYQPTTPMLLGDEETGRRHRRIRLSLFWRTFFMLCLLLAATILAWLQSFRAMEFEPRTLHTAQQIASMVNLSRAALTYSDSIARVSLLKTLSEQEGMRIQPHEPTDNYELMDSSPLGLRLTQELKNRLGAETLVAQSVNGTPGLWISFRMGDDYTWLLMDNSRLSPVGGKTVALWLGILVLISLTGAAIITRLLNKPIRELSIATYKLREGDFSDSQLDEQVATSEIRNLNIGFNRMAEKLAKIEQDRAVMMAGISHDLRTPLARLRLETEMSVADDVAREHMVADIVQLDAIIDKFMDYARPVSTERDSVNLQSVVTSCVYSIQELGEMEIHTHVPGNLYVYADEVELARVVTNLLENARRYGKSPATGIATVDVTAAGSENHVLLKIRDHGVGVPEPELRNLLKPFFRGDAARTEAAGAGLGLSIVDKTVQRMGGRFALTNSSTGGLAAHIRLDRAPSNEQWSEEQRLQRPHVKRQARSTPFAQTNL</sequence>
<dbReference type="SUPFAM" id="SSF55874">
    <property type="entry name" value="ATPase domain of HSP90 chaperone/DNA topoisomerase II/histidine kinase"/>
    <property type="match status" value="1"/>
</dbReference>
<keyword evidence="8" id="KW-0418">Kinase</keyword>
<keyword evidence="6" id="KW-0808">Transferase</keyword>
<evidence type="ECO:0000259" key="12">
    <source>
        <dbReference type="PROSITE" id="PS50109"/>
    </source>
</evidence>
<keyword evidence="11" id="KW-1133">Transmembrane helix</keyword>
<proteinExistence type="predicted"/>
<feature type="domain" description="HAMP" evidence="13">
    <location>
        <begin position="195"/>
        <end position="249"/>
    </location>
</feature>
<dbReference type="EC" id="2.7.13.3" evidence="3"/>
<dbReference type="Pfam" id="PF02518">
    <property type="entry name" value="HATPase_c"/>
    <property type="match status" value="1"/>
</dbReference>
<evidence type="ECO:0000256" key="6">
    <source>
        <dbReference type="ARBA" id="ARBA00022679"/>
    </source>
</evidence>
<dbReference type="SMART" id="SM00387">
    <property type="entry name" value="HATPase_c"/>
    <property type="match status" value="1"/>
</dbReference>
<evidence type="ECO:0000256" key="9">
    <source>
        <dbReference type="ARBA" id="ARBA00022840"/>
    </source>
</evidence>
<evidence type="ECO:0000313" key="14">
    <source>
        <dbReference type="EMBL" id="RMX08362.1"/>
    </source>
</evidence>
<accession>A0A3M6R0N3</accession>
<feature type="transmembrane region" description="Helical" evidence="11">
    <location>
        <begin position="175"/>
        <end position="197"/>
    </location>
</feature>
<comment type="subcellular location">
    <subcellularLocation>
        <location evidence="2">Cell membrane</location>
        <topology evidence="2">Multi-pass membrane protein</topology>
    </subcellularLocation>
</comment>
<dbReference type="CDD" id="cd00082">
    <property type="entry name" value="HisKA"/>
    <property type="match status" value="1"/>
</dbReference>
<dbReference type="CDD" id="cd06225">
    <property type="entry name" value="HAMP"/>
    <property type="match status" value="1"/>
</dbReference>
<dbReference type="InterPro" id="IPR003661">
    <property type="entry name" value="HisK_dim/P_dom"/>
</dbReference>
<dbReference type="AlphaFoldDB" id="A0A3M6R0N3"/>
<dbReference type="InterPro" id="IPR036097">
    <property type="entry name" value="HisK_dim/P_sf"/>
</dbReference>
<evidence type="ECO:0000259" key="13">
    <source>
        <dbReference type="PROSITE" id="PS50885"/>
    </source>
</evidence>
<comment type="catalytic activity">
    <reaction evidence="1">
        <text>ATP + protein L-histidine = ADP + protein N-phospho-L-histidine.</text>
        <dbReference type="EC" id="2.7.13.3"/>
    </reaction>
</comment>
<evidence type="ECO:0000256" key="4">
    <source>
        <dbReference type="ARBA" id="ARBA00022475"/>
    </source>
</evidence>
<dbReference type="PROSITE" id="PS50109">
    <property type="entry name" value="HIS_KIN"/>
    <property type="match status" value="1"/>
</dbReference>
<keyword evidence="11" id="KW-0472">Membrane</keyword>
<dbReference type="SMART" id="SM00388">
    <property type="entry name" value="HisKA"/>
    <property type="match status" value="1"/>
</dbReference>
<dbReference type="InterPro" id="IPR036890">
    <property type="entry name" value="HATPase_C_sf"/>
</dbReference>
<dbReference type="GO" id="GO:0005886">
    <property type="term" value="C:plasma membrane"/>
    <property type="evidence" value="ECO:0007669"/>
    <property type="project" value="UniProtKB-SubCell"/>
</dbReference>
<dbReference type="Gene3D" id="1.10.287.130">
    <property type="match status" value="1"/>
</dbReference>
<dbReference type="InterPro" id="IPR004358">
    <property type="entry name" value="Sig_transdc_His_kin-like_C"/>
</dbReference>
<dbReference type="InterPro" id="IPR032408">
    <property type="entry name" value="RisS_PPD"/>
</dbReference>
<evidence type="ECO:0000313" key="15">
    <source>
        <dbReference type="Proteomes" id="UP000278006"/>
    </source>
</evidence>
<dbReference type="InterPro" id="IPR038421">
    <property type="entry name" value="RisS_PPD_sf"/>
</dbReference>
<dbReference type="PROSITE" id="PS50885">
    <property type="entry name" value="HAMP"/>
    <property type="match status" value="1"/>
</dbReference>
<dbReference type="SMART" id="SM00304">
    <property type="entry name" value="HAMP"/>
    <property type="match status" value="1"/>
</dbReference>
<protein>
    <recommendedName>
        <fullName evidence="3">histidine kinase</fullName>
        <ecNumber evidence="3">2.7.13.3</ecNumber>
    </recommendedName>
</protein>
<feature type="transmembrane region" description="Helical" evidence="11">
    <location>
        <begin position="29"/>
        <end position="49"/>
    </location>
</feature>
<evidence type="ECO:0000256" key="2">
    <source>
        <dbReference type="ARBA" id="ARBA00004651"/>
    </source>
</evidence>
<keyword evidence="15" id="KW-1185">Reference proteome</keyword>
<evidence type="ECO:0000256" key="1">
    <source>
        <dbReference type="ARBA" id="ARBA00000085"/>
    </source>
</evidence>
<dbReference type="PANTHER" id="PTHR44936">
    <property type="entry name" value="SENSOR PROTEIN CREC"/>
    <property type="match status" value="1"/>
</dbReference>
<feature type="domain" description="Histidine kinase" evidence="12">
    <location>
        <begin position="257"/>
        <end position="462"/>
    </location>
</feature>
<evidence type="ECO:0000256" key="7">
    <source>
        <dbReference type="ARBA" id="ARBA00022741"/>
    </source>
</evidence>
<dbReference type="Pfam" id="PF00672">
    <property type="entry name" value="HAMP"/>
    <property type="match status" value="1"/>
</dbReference>
<dbReference type="PRINTS" id="PR00344">
    <property type="entry name" value="BCTRLSENSOR"/>
</dbReference>
<dbReference type="GO" id="GO:0005524">
    <property type="term" value="F:ATP binding"/>
    <property type="evidence" value="ECO:0007669"/>
    <property type="project" value="UniProtKB-KW"/>
</dbReference>
<dbReference type="InterPro" id="IPR005467">
    <property type="entry name" value="His_kinase_dom"/>
</dbReference>
<dbReference type="Pfam" id="PF00512">
    <property type="entry name" value="HisKA"/>
    <property type="match status" value="1"/>
</dbReference>
<dbReference type="Gene3D" id="3.30.565.10">
    <property type="entry name" value="Histidine kinase-like ATPase, C-terminal domain"/>
    <property type="match status" value="1"/>
</dbReference>